<evidence type="ECO:0000313" key="8">
    <source>
        <dbReference type="Proteomes" id="UP000597656"/>
    </source>
</evidence>
<evidence type="ECO:0000256" key="1">
    <source>
        <dbReference type="ARBA" id="ARBA00023015"/>
    </source>
</evidence>
<proteinExistence type="predicted"/>
<evidence type="ECO:0000256" key="4">
    <source>
        <dbReference type="SAM" id="Coils"/>
    </source>
</evidence>
<keyword evidence="1" id="KW-0805">Transcription regulation</keyword>
<comment type="caution">
    <text evidence="7">The sequence shown here is derived from an EMBL/GenBank/DDBJ whole genome shotgun (WGS) entry which is preliminary data.</text>
</comment>
<dbReference type="EMBL" id="BMNC01000001">
    <property type="protein sequence ID" value="GGM69532.1"/>
    <property type="molecule type" value="Genomic_DNA"/>
</dbReference>
<sequence length="888" mass="93698">MVASPAGTGNTRLVAEGVALASARGFSTIDLSLGVFPADGPHSVSALTAQIEPRLVQRLRHGPVLVTLDDAHRTPPSVLGAVSTVMAKLKGLPVCWLLTVHAEHFATAANEMLQDMARVLPCDWLEPLTPLSDDAAFAIAADLLGAAPDPDIASLVGSAGGTPAGVVEVVLDLVRDNDVQVVGGVARLMAGPLDRGIACAVSPEPAGQLPASFRRMMGERLHGLSPQAQDVLQVAAVLGSGFAPEDLAEMLGEPVAVLLRPLREALAAGFLRGGGPEFVFHREPVWRAVLGSVPEPMRSALHRQTATMLQGRERQDAVSVAVHLVHCARTGDARAIGAVDEAAQSLLPDSPEAAAALAINGLRITEPGEPNRTALGVTAAAALVRMGRLSQAVELSRELLHPDDPGHVQSASVLRTWQTIAQMLRGDATTVCTVGLEVTESAAHGHDLSPELLLLNILSLYNLTAAIGMADQVLAQSCQYSSDVLAAAFTVRAMASWREGGLDAAIEAADAAVVVRDELTRIWQSDPLWTKVWILTRLGRLEEALAAVDEACGTAEAHGTGVMTSVPLTLRAAVLLAQGDLAAAEAAATTGLAASELAEMPLFQPQLGAVLVLCALRRGDLVTATDGLRRLEESIPAGQSHPCAVTLRLIAGQVAAANDGPAAAIDEIRPFAEDPGLRVQLLLEAPTATAWCVRTAMAADDHALAGLLVSTAEDLARVNPKHDSVVVAAAHGSALVKQDVAVLAELRDSCTDPWTRASLAEDIAAVHLDSCRERAVEELNRALAGYDEIEAELDSARVRRTLRRLGVRRRRTTTRRADEPEPEPRPRTGWDSLTGTEQKVARLVADGLTNRQVAKELFISPHTVGFHLRQIYRKLTIGSRVDLARIAP</sequence>
<evidence type="ECO:0000256" key="5">
    <source>
        <dbReference type="SAM" id="MobiDB-lite"/>
    </source>
</evidence>
<evidence type="ECO:0000256" key="2">
    <source>
        <dbReference type="ARBA" id="ARBA00023125"/>
    </source>
</evidence>
<dbReference type="CDD" id="cd06170">
    <property type="entry name" value="LuxR_C_like"/>
    <property type="match status" value="1"/>
</dbReference>
<dbReference type="SUPFAM" id="SSF46894">
    <property type="entry name" value="C-terminal effector domain of the bipartite response regulators"/>
    <property type="match status" value="1"/>
</dbReference>
<dbReference type="InterPro" id="IPR016032">
    <property type="entry name" value="Sig_transdc_resp-reg_C-effctor"/>
</dbReference>
<evidence type="ECO:0000313" key="7">
    <source>
        <dbReference type="EMBL" id="GGM69532.1"/>
    </source>
</evidence>
<dbReference type="InterPro" id="IPR000792">
    <property type="entry name" value="Tscrpt_reg_LuxR_C"/>
</dbReference>
<dbReference type="Proteomes" id="UP000597656">
    <property type="component" value="Unassembled WGS sequence"/>
</dbReference>
<keyword evidence="4" id="KW-0175">Coiled coil</keyword>
<dbReference type="Pfam" id="PF00196">
    <property type="entry name" value="GerE"/>
    <property type="match status" value="1"/>
</dbReference>
<feature type="region of interest" description="Disordered" evidence="5">
    <location>
        <begin position="809"/>
        <end position="834"/>
    </location>
</feature>
<feature type="domain" description="HTH luxR-type" evidence="6">
    <location>
        <begin position="826"/>
        <end position="888"/>
    </location>
</feature>
<dbReference type="PRINTS" id="PR00038">
    <property type="entry name" value="HTHLUXR"/>
</dbReference>
<protein>
    <recommendedName>
        <fullName evidence="6">HTH luxR-type domain-containing protein</fullName>
    </recommendedName>
</protein>
<evidence type="ECO:0000259" key="6">
    <source>
        <dbReference type="PROSITE" id="PS50043"/>
    </source>
</evidence>
<dbReference type="PANTHER" id="PTHR44688:SF16">
    <property type="entry name" value="DNA-BINDING TRANSCRIPTIONAL ACTIVATOR DEVR_DOSR"/>
    <property type="match status" value="1"/>
</dbReference>
<dbReference type="Gene3D" id="1.10.10.10">
    <property type="entry name" value="Winged helix-like DNA-binding domain superfamily/Winged helix DNA-binding domain"/>
    <property type="match status" value="1"/>
</dbReference>
<reference evidence="8" key="1">
    <citation type="journal article" date="2019" name="Int. J. Syst. Evol. Microbiol.">
        <title>The Global Catalogue of Microorganisms (GCM) 10K type strain sequencing project: providing services to taxonomists for standard genome sequencing and annotation.</title>
        <authorList>
            <consortium name="The Broad Institute Genomics Platform"/>
            <consortium name="The Broad Institute Genome Sequencing Center for Infectious Disease"/>
            <person name="Wu L."/>
            <person name="Ma J."/>
        </authorList>
    </citation>
    <scope>NUCLEOTIDE SEQUENCE [LARGE SCALE GENOMIC DNA]</scope>
    <source>
        <strain evidence="8">CGMCC 4.7319</strain>
    </source>
</reference>
<keyword evidence="3" id="KW-0804">Transcription</keyword>
<organism evidence="7 8">
    <name type="scientific">Lentzea pudingi</name>
    <dbReference type="NCBI Taxonomy" id="1789439"/>
    <lineage>
        <taxon>Bacteria</taxon>
        <taxon>Bacillati</taxon>
        <taxon>Actinomycetota</taxon>
        <taxon>Actinomycetes</taxon>
        <taxon>Pseudonocardiales</taxon>
        <taxon>Pseudonocardiaceae</taxon>
        <taxon>Lentzea</taxon>
    </lineage>
</organism>
<gene>
    <name evidence="7" type="ORF">GCM10011609_01550</name>
</gene>
<feature type="coiled-coil region" evidence="4">
    <location>
        <begin position="772"/>
        <end position="799"/>
    </location>
</feature>
<dbReference type="SUPFAM" id="SSF48452">
    <property type="entry name" value="TPR-like"/>
    <property type="match status" value="1"/>
</dbReference>
<dbReference type="PROSITE" id="PS50043">
    <property type="entry name" value="HTH_LUXR_2"/>
    <property type="match status" value="1"/>
</dbReference>
<feature type="compositionally biased region" description="Basic and acidic residues" evidence="5">
    <location>
        <begin position="815"/>
        <end position="828"/>
    </location>
</feature>
<dbReference type="SMART" id="SM00421">
    <property type="entry name" value="HTH_LUXR"/>
    <property type="match status" value="1"/>
</dbReference>
<dbReference type="InterPro" id="IPR011990">
    <property type="entry name" value="TPR-like_helical_dom_sf"/>
</dbReference>
<accession>A0ABQ2HA21</accession>
<dbReference type="InterPro" id="IPR036388">
    <property type="entry name" value="WH-like_DNA-bd_sf"/>
</dbReference>
<keyword evidence="8" id="KW-1185">Reference proteome</keyword>
<evidence type="ECO:0000256" key="3">
    <source>
        <dbReference type="ARBA" id="ARBA00023163"/>
    </source>
</evidence>
<dbReference type="Gene3D" id="1.25.40.10">
    <property type="entry name" value="Tetratricopeptide repeat domain"/>
    <property type="match status" value="1"/>
</dbReference>
<keyword evidence="2" id="KW-0238">DNA-binding</keyword>
<dbReference type="PANTHER" id="PTHR44688">
    <property type="entry name" value="DNA-BINDING TRANSCRIPTIONAL ACTIVATOR DEVR_DOSR"/>
    <property type="match status" value="1"/>
</dbReference>
<name>A0ABQ2HA21_9PSEU</name>